<protein>
    <submittedName>
        <fullName evidence="1">Uncharacterized protein</fullName>
    </submittedName>
</protein>
<dbReference type="PANTHER" id="PTHR11412:SF165">
    <property type="entry name" value="ALPHA-2-MACROGLOBULIN"/>
    <property type="match status" value="1"/>
</dbReference>
<organism evidence="1 2">
    <name type="scientific">Phrynosoma platyrhinos</name>
    <name type="common">Desert horned lizard</name>
    <dbReference type="NCBI Taxonomy" id="52577"/>
    <lineage>
        <taxon>Eukaryota</taxon>
        <taxon>Metazoa</taxon>
        <taxon>Chordata</taxon>
        <taxon>Craniata</taxon>
        <taxon>Vertebrata</taxon>
        <taxon>Euteleostomi</taxon>
        <taxon>Lepidosauria</taxon>
        <taxon>Squamata</taxon>
        <taxon>Bifurcata</taxon>
        <taxon>Unidentata</taxon>
        <taxon>Episquamata</taxon>
        <taxon>Toxicofera</taxon>
        <taxon>Iguania</taxon>
        <taxon>Phrynosomatidae</taxon>
        <taxon>Phrynosomatinae</taxon>
        <taxon>Phrynosoma</taxon>
    </lineage>
</organism>
<dbReference type="Proteomes" id="UP000826234">
    <property type="component" value="Unassembled WGS sequence"/>
</dbReference>
<evidence type="ECO:0000313" key="2">
    <source>
        <dbReference type="Proteomes" id="UP000826234"/>
    </source>
</evidence>
<keyword evidence="2" id="KW-1185">Reference proteome</keyword>
<name>A0ABQ7TFZ2_PHRPL</name>
<comment type="caution">
    <text evidence="1">The sequence shown here is derived from an EMBL/GenBank/DDBJ whole genome shotgun (WGS) entry which is preliminary data.</text>
</comment>
<gene>
    <name evidence="1" type="ORF">JD844_010059</name>
</gene>
<accession>A0ABQ7TFZ2</accession>
<dbReference type="InterPro" id="IPR050473">
    <property type="entry name" value="A2M/Complement_sys"/>
</dbReference>
<evidence type="ECO:0000313" key="1">
    <source>
        <dbReference type="EMBL" id="KAH0628660.1"/>
    </source>
</evidence>
<sequence length="107" mass="12274">MLFSHSQDPKENRLSQWRDVELERGISQLSFHLASEPMEGTYLVVVEKASGKKVKHSFIVKEYATELAELSPFRLKDEDSPPQHNIQESIISIRQAVIPVQLKFHSS</sequence>
<reference evidence="1 2" key="1">
    <citation type="journal article" date="2022" name="Gigascience">
        <title>A chromosome-level genome assembly and annotation of the desert horned lizard, Phrynosoma platyrhinos, provides insight into chromosomal rearrangements among reptiles.</title>
        <authorList>
            <person name="Koochekian N."/>
            <person name="Ascanio A."/>
            <person name="Farleigh K."/>
            <person name="Card D.C."/>
            <person name="Schield D.R."/>
            <person name="Castoe T.A."/>
            <person name="Jezkova T."/>
        </authorList>
    </citation>
    <scope>NUCLEOTIDE SEQUENCE [LARGE SCALE GENOMIC DNA]</scope>
    <source>
        <strain evidence="1">NK-2021</strain>
    </source>
</reference>
<dbReference type="Gene3D" id="2.60.40.1930">
    <property type="match status" value="1"/>
</dbReference>
<dbReference type="EMBL" id="JAIPUX010000439">
    <property type="protein sequence ID" value="KAH0628660.1"/>
    <property type="molecule type" value="Genomic_DNA"/>
</dbReference>
<proteinExistence type="predicted"/>
<dbReference type="PANTHER" id="PTHR11412">
    <property type="entry name" value="MACROGLOBULIN / COMPLEMENT"/>
    <property type="match status" value="1"/>
</dbReference>